<dbReference type="InterPro" id="IPR000792">
    <property type="entry name" value="Tscrpt_reg_LuxR_C"/>
</dbReference>
<evidence type="ECO:0000256" key="2">
    <source>
        <dbReference type="ARBA" id="ARBA00023125"/>
    </source>
</evidence>
<dbReference type="PRINTS" id="PR00038">
    <property type="entry name" value="HTHLUXR"/>
</dbReference>
<keyword evidence="2" id="KW-0238">DNA-binding</keyword>
<dbReference type="SMART" id="SM00421">
    <property type="entry name" value="HTH_LUXR"/>
    <property type="match status" value="1"/>
</dbReference>
<dbReference type="SUPFAM" id="SSF46894">
    <property type="entry name" value="C-terminal effector domain of the bipartite response regulators"/>
    <property type="match status" value="1"/>
</dbReference>
<evidence type="ECO:0000259" key="5">
    <source>
        <dbReference type="PROSITE" id="PS50110"/>
    </source>
</evidence>
<evidence type="ECO:0000313" key="6">
    <source>
        <dbReference type="EMBL" id="USI72826.1"/>
    </source>
</evidence>
<dbReference type="SUPFAM" id="SSF52172">
    <property type="entry name" value="CheY-like"/>
    <property type="match status" value="1"/>
</dbReference>
<sequence length="209" mass="22186">MAHPDKIRILVVDDHPMLREGVRAVIETQPDLAIAAEAESGEAAITMFEHHRPDVVLMDLQMPGMGGVAAIEALRGAYPNARIVVLTTYSGDAQAMQALRAGAAGYLLKSAMRKELLDTVRSVHAGGRHLTAEVATGIALHAAGDALSRREVEVLTLAAGGNSNKQIASRLGLSEDTIKGYMKVIYSKLGASDRTHAVTIAARRGMITL</sequence>
<dbReference type="PROSITE" id="PS50110">
    <property type="entry name" value="RESPONSE_REGULATORY"/>
    <property type="match status" value="1"/>
</dbReference>
<dbReference type="InterPro" id="IPR011006">
    <property type="entry name" value="CheY-like_superfamily"/>
</dbReference>
<dbReference type="Gene3D" id="3.40.50.2300">
    <property type="match status" value="1"/>
</dbReference>
<feature type="domain" description="HTH luxR-type" evidence="4">
    <location>
        <begin position="140"/>
        <end position="205"/>
    </location>
</feature>
<evidence type="ECO:0000256" key="3">
    <source>
        <dbReference type="PROSITE-ProRule" id="PRU00169"/>
    </source>
</evidence>
<gene>
    <name evidence="6" type="ORF">LHA26_16395</name>
</gene>
<organism evidence="6 7">
    <name type="scientific">Sphingomonas morindae</name>
    <dbReference type="NCBI Taxonomy" id="1541170"/>
    <lineage>
        <taxon>Bacteria</taxon>
        <taxon>Pseudomonadati</taxon>
        <taxon>Pseudomonadota</taxon>
        <taxon>Alphaproteobacteria</taxon>
        <taxon>Sphingomonadales</taxon>
        <taxon>Sphingomonadaceae</taxon>
        <taxon>Sphingomonas</taxon>
    </lineage>
</organism>
<dbReference type="InterPro" id="IPR001789">
    <property type="entry name" value="Sig_transdc_resp-reg_receiver"/>
</dbReference>
<name>A0ABY4X7C7_9SPHN</name>
<dbReference type="Pfam" id="PF00072">
    <property type="entry name" value="Response_reg"/>
    <property type="match status" value="1"/>
</dbReference>
<dbReference type="EMBL" id="CP084930">
    <property type="protein sequence ID" value="USI72826.1"/>
    <property type="molecule type" value="Genomic_DNA"/>
</dbReference>
<dbReference type="PANTHER" id="PTHR43214:SF43">
    <property type="entry name" value="TWO-COMPONENT RESPONSE REGULATOR"/>
    <property type="match status" value="1"/>
</dbReference>
<dbReference type="InterPro" id="IPR058245">
    <property type="entry name" value="NreC/VraR/RcsB-like_REC"/>
</dbReference>
<dbReference type="RefSeq" id="WP_252166635.1">
    <property type="nucleotide sequence ID" value="NZ_CP084930.1"/>
</dbReference>
<protein>
    <submittedName>
        <fullName evidence="6">Response regulator transcription factor</fullName>
    </submittedName>
</protein>
<keyword evidence="1 3" id="KW-0597">Phosphoprotein</keyword>
<proteinExistence type="predicted"/>
<reference evidence="6" key="1">
    <citation type="journal article" date="2022" name="Toxins">
        <title>Genomic Analysis of Sphingopyxis sp. USTB-05 for Biodegrading Cyanobacterial Hepatotoxins.</title>
        <authorList>
            <person name="Liu C."/>
            <person name="Xu Q."/>
            <person name="Zhao Z."/>
            <person name="Zhang H."/>
            <person name="Liu X."/>
            <person name="Yin C."/>
            <person name="Liu Y."/>
            <person name="Yan H."/>
        </authorList>
    </citation>
    <scope>NUCLEOTIDE SEQUENCE</scope>
    <source>
        <strain evidence="6">NBD5</strain>
    </source>
</reference>
<dbReference type="Pfam" id="PF00196">
    <property type="entry name" value="GerE"/>
    <property type="match status" value="1"/>
</dbReference>
<dbReference type="CDD" id="cd17535">
    <property type="entry name" value="REC_NarL-like"/>
    <property type="match status" value="1"/>
</dbReference>
<dbReference type="SMART" id="SM00448">
    <property type="entry name" value="REC"/>
    <property type="match status" value="1"/>
</dbReference>
<dbReference type="InterPro" id="IPR039420">
    <property type="entry name" value="WalR-like"/>
</dbReference>
<accession>A0ABY4X7C7</accession>
<evidence type="ECO:0000313" key="7">
    <source>
        <dbReference type="Proteomes" id="UP001056937"/>
    </source>
</evidence>
<dbReference type="Proteomes" id="UP001056937">
    <property type="component" value="Chromosome 1"/>
</dbReference>
<dbReference type="PROSITE" id="PS50043">
    <property type="entry name" value="HTH_LUXR_2"/>
    <property type="match status" value="1"/>
</dbReference>
<dbReference type="InterPro" id="IPR016032">
    <property type="entry name" value="Sig_transdc_resp-reg_C-effctor"/>
</dbReference>
<dbReference type="CDD" id="cd06170">
    <property type="entry name" value="LuxR_C_like"/>
    <property type="match status" value="1"/>
</dbReference>
<feature type="modified residue" description="4-aspartylphosphate" evidence="3">
    <location>
        <position position="59"/>
    </location>
</feature>
<feature type="domain" description="Response regulatory" evidence="5">
    <location>
        <begin position="8"/>
        <end position="124"/>
    </location>
</feature>
<evidence type="ECO:0000259" key="4">
    <source>
        <dbReference type="PROSITE" id="PS50043"/>
    </source>
</evidence>
<dbReference type="PANTHER" id="PTHR43214">
    <property type="entry name" value="TWO-COMPONENT RESPONSE REGULATOR"/>
    <property type="match status" value="1"/>
</dbReference>
<evidence type="ECO:0000256" key="1">
    <source>
        <dbReference type="ARBA" id="ARBA00022553"/>
    </source>
</evidence>
<keyword evidence="7" id="KW-1185">Reference proteome</keyword>